<dbReference type="Proteomes" id="UP000571950">
    <property type="component" value="Unassembled WGS sequence"/>
</dbReference>
<reference evidence="3 4" key="1">
    <citation type="submission" date="2020-08" db="EMBL/GenBank/DDBJ databases">
        <title>Genomic Encyclopedia of Type Strains, Phase IV (KMG-IV): sequencing the most valuable type-strain genomes for metagenomic binning, comparative biology and taxonomic classification.</title>
        <authorList>
            <person name="Goeker M."/>
        </authorList>
    </citation>
    <scope>NUCLEOTIDE SEQUENCE [LARGE SCALE GENOMIC DNA]</scope>
    <source>
        <strain evidence="3 4">DSM 26189</strain>
    </source>
</reference>
<evidence type="ECO:0000256" key="1">
    <source>
        <dbReference type="SAM" id="MobiDB-lite"/>
    </source>
</evidence>
<organism evidence="3 4">
    <name type="scientific">Sphingobium jiangsuense</name>
    <dbReference type="NCBI Taxonomy" id="870476"/>
    <lineage>
        <taxon>Bacteria</taxon>
        <taxon>Pseudomonadati</taxon>
        <taxon>Pseudomonadota</taxon>
        <taxon>Alphaproteobacteria</taxon>
        <taxon>Sphingomonadales</taxon>
        <taxon>Sphingomonadaceae</taxon>
        <taxon>Sphingobium</taxon>
    </lineage>
</organism>
<dbReference type="RefSeq" id="WP_188071640.1">
    <property type="nucleotide sequence ID" value="NZ_BSPS01000008.1"/>
</dbReference>
<dbReference type="AlphaFoldDB" id="A0A7W6BNZ0"/>
<gene>
    <name evidence="3" type="ORF">GGR43_001808</name>
</gene>
<feature type="chain" id="PRO_5030592137" description="OmpA-like domain-containing protein" evidence="2">
    <location>
        <begin position="21"/>
        <end position="258"/>
    </location>
</feature>
<comment type="caution">
    <text evidence="3">The sequence shown here is derived from an EMBL/GenBank/DDBJ whole genome shotgun (WGS) entry which is preliminary data.</text>
</comment>
<keyword evidence="2" id="KW-0732">Signal</keyword>
<keyword evidence="4" id="KW-1185">Reference proteome</keyword>
<proteinExistence type="predicted"/>
<evidence type="ECO:0000313" key="3">
    <source>
        <dbReference type="EMBL" id="MBB3926093.1"/>
    </source>
</evidence>
<sequence length="258" mass="28927">MKPALPVLLFALAAPLSAQAQQTGDLVRFISCPIYRDTDAGRKSGCWLADDHATGIRYDVSESPYKPDWNYEVLVEGRVSDEPVTACGAKVLNAVRTSRLDTPCPRHLIPAEGYAGRRFVLPRRNIDPLFVPRKTPPGPYAERVFPVYFEFDRDFLVYQYDDWLIDNAATWIRAARPKKLVVTGFAATDPVTLSGRTIAERPEVAKERAEAIAETMRRLLPGMPVETRWETGAQPIDDPEADAIPSQSQRRAEIRALF</sequence>
<dbReference type="EMBL" id="JACIDT010000005">
    <property type="protein sequence ID" value="MBB3926093.1"/>
    <property type="molecule type" value="Genomic_DNA"/>
</dbReference>
<evidence type="ECO:0000313" key="4">
    <source>
        <dbReference type="Proteomes" id="UP000571950"/>
    </source>
</evidence>
<evidence type="ECO:0008006" key="5">
    <source>
        <dbReference type="Google" id="ProtNLM"/>
    </source>
</evidence>
<evidence type="ECO:0000256" key="2">
    <source>
        <dbReference type="SAM" id="SignalP"/>
    </source>
</evidence>
<feature type="signal peptide" evidence="2">
    <location>
        <begin position="1"/>
        <end position="20"/>
    </location>
</feature>
<accession>A0A7W6BNZ0</accession>
<protein>
    <recommendedName>
        <fullName evidence="5">OmpA-like domain-containing protein</fullName>
    </recommendedName>
</protein>
<feature type="region of interest" description="Disordered" evidence="1">
    <location>
        <begin position="230"/>
        <end position="250"/>
    </location>
</feature>
<name>A0A7W6BNZ0_9SPHN</name>